<gene>
    <name evidence="1" type="ORF">AWN73_11220</name>
</gene>
<evidence type="ECO:0000313" key="1">
    <source>
        <dbReference type="EMBL" id="PPV15645.1"/>
    </source>
</evidence>
<protein>
    <submittedName>
        <fullName evidence="1">Uncharacterized protein</fullName>
    </submittedName>
</protein>
<dbReference type="GO" id="GO:0005886">
    <property type="term" value="C:plasma membrane"/>
    <property type="evidence" value="ECO:0007669"/>
    <property type="project" value="TreeGrafter"/>
</dbReference>
<dbReference type="Pfam" id="PF05656">
    <property type="entry name" value="DUF805"/>
    <property type="match status" value="1"/>
</dbReference>
<organism evidence="1 2">
    <name type="scientific">Clostridium butyricum</name>
    <dbReference type="NCBI Taxonomy" id="1492"/>
    <lineage>
        <taxon>Bacteria</taxon>
        <taxon>Bacillati</taxon>
        <taxon>Bacillota</taxon>
        <taxon>Clostridia</taxon>
        <taxon>Eubacteriales</taxon>
        <taxon>Clostridiaceae</taxon>
        <taxon>Clostridium</taxon>
    </lineage>
</organism>
<proteinExistence type="predicted"/>
<dbReference type="PANTHER" id="PTHR34980">
    <property type="entry name" value="INNER MEMBRANE PROTEIN-RELATED-RELATED"/>
    <property type="match status" value="1"/>
</dbReference>
<dbReference type="RefSeq" id="WP_027637134.1">
    <property type="nucleotide sequence ID" value="NZ_CANCWB010000004.1"/>
</dbReference>
<accession>A0A2S7FBY0</accession>
<dbReference type="EMBL" id="LRDH01000097">
    <property type="protein sequence ID" value="PPV15645.1"/>
    <property type="molecule type" value="Genomic_DNA"/>
</dbReference>
<dbReference type="InterPro" id="IPR008523">
    <property type="entry name" value="DUF805"/>
</dbReference>
<sequence length="117" mass="13246">MNYYLDVLKKYATFSGRARRKEYWMFVLINAIVVMAISLIEYAAGTKGIIGYIYGLALIIPMIAVTVRRLHDIGKSGFWYFICLIPLIGSIWLLVLLCTDSQPGQNQFGANLKGYNN</sequence>
<dbReference type="AlphaFoldDB" id="A0A2S7FBY0"/>
<reference evidence="1 2" key="1">
    <citation type="submission" date="2016-01" db="EMBL/GenBank/DDBJ databases">
        <title>Characterization of the Clostridium difficile lineages that are prevalent in Hong Kong and China.</title>
        <authorList>
            <person name="Kwok J.S.-L."/>
            <person name="Lam W.-Y."/>
            <person name="Ip M."/>
            <person name="Chan T.-F."/>
            <person name="Hawkey P.M."/>
            <person name="Tsui S.K.-W."/>
        </authorList>
    </citation>
    <scope>NUCLEOTIDE SEQUENCE [LARGE SCALE GENOMIC DNA]</scope>
    <source>
        <strain evidence="1 2">300064</strain>
    </source>
</reference>
<comment type="caution">
    <text evidence="1">The sequence shown here is derived from an EMBL/GenBank/DDBJ whole genome shotgun (WGS) entry which is preliminary data.</text>
</comment>
<evidence type="ECO:0000313" key="2">
    <source>
        <dbReference type="Proteomes" id="UP000238081"/>
    </source>
</evidence>
<dbReference type="PANTHER" id="PTHR34980:SF2">
    <property type="entry name" value="INNER MEMBRANE PROTEIN YHAH-RELATED"/>
    <property type="match status" value="1"/>
</dbReference>
<dbReference type="Proteomes" id="UP000238081">
    <property type="component" value="Unassembled WGS sequence"/>
</dbReference>
<name>A0A2S7FBY0_CLOBU</name>